<evidence type="ECO:0000313" key="2">
    <source>
        <dbReference type="Proteomes" id="UP001342314"/>
    </source>
</evidence>
<sequence length="415" mass="47210">MSNKNLVSSLSSTDSSTSATILSLPSELLDEIFRQAHRATSAPICRTLHPFQQKHLYREICVDSFDRLAEVWDALRANKRLASLVQRLTISMTDYAAAGVATRTVARDMFIWAILNLQHLSRLRLEHINPEAIEMCHQIIWHSPSHGPSRRLVLEAVAFPDDLLVFAPRQYPLIDTLGLNLSPRIHRGVDYARVFPALRRLDLQIKYPVDIQLSLKRLELGSADCAHSGSAFFDFLKSMPALEHLVFLAGATVTDELLPRILEFAAQHPKLRRLTLSHGSPERYGATWADFGFVWREEARSEVYHTLPGWLGPLWPDGCSSQGQRVALERAPPGLHIDGEVVAGLDAPPREDSWNEAYYNESRWGMFLYCRHEGDFTWLRAYLGEKKASEFVREVDVEVWKREFGSQEEEEPSLL</sequence>
<dbReference type="EMBL" id="BQKY01000014">
    <property type="protein sequence ID" value="GJN93615.1"/>
    <property type="molecule type" value="Genomic_DNA"/>
</dbReference>
<protein>
    <recommendedName>
        <fullName evidence="3">F-box domain-containing protein</fullName>
    </recommendedName>
</protein>
<reference evidence="1 2" key="1">
    <citation type="submission" date="2021-12" db="EMBL/GenBank/DDBJ databases">
        <title>High titer production of polyol ester of fatty acids by Rhodotorula paludigena BS15 towards product separation-free biomass refinery.</title>
        <authorList>
            <person name="Mano J."/>
            <person name="Ono H."/>
            <person name="Tanaka T."/>
            <person name="Naito K."/>
            <person name="Sushida H."/>
            <person name="Ike M."/>
            <person name="Tokuyasu K."/>
            <person name="Kitaoka M."/>
        </authorList>
    </citation>
    <scope>NUCLEOTIDE SEQUENCE [LARGE SCALE GENOMIC DNA]</scope>
    <source>
        <strain evidence="1 2">BS15</strain>
    </source>
</reference>
<accession>A0AAV5GVV9</accession>
<keyword evidence="2" id="KW-1185">Reference proteome</keyword>
<dbReference type="AlphaFoldDB" id="A0AAV5GVV9"/>
<proteinExistence type="predicted"/>
<evidence type="ECO:0000313" key="1">
    <source>
        <dbReference type="EMBL" id="GJN93615.1"/>
    </source>
</evidence>
<evidence type="ECO:0008006" key="3">
    <source>
        <dbReference type="Google" id="ProtNLM"/>
    </source>
</evidence>
<gene>
    <name evidence="1" type="ORF">Rhopal_006672-T1</name>
</gene>
<dbReference type="SUPFAM" id="SSF52047">
    <property type="entry name" value="RNI-like"/>
    <property type="match status" value="1"/>
</dbReference>
<organism evidence="1 2">
    <name type="scientific">Rhodotorula paludigena</name>
    <dbReference type="NCBI Taxonomy" id="86838"/>
    <lineage>
        <taxon>Eukaryota</taxon>
        <taxon>Fungi</taxon>
        <taxon>Dikarya</taxon>
        <taxon>Basidiomycota</taxon>
        <taxon>Pucciniomycotina</taxon>
        <taxon>Microbotryomycetes</taxon>
        <taxon>Sporidiobolales</taxon>
        <taxon>Sporidiobolaceae</taxon>
        <taxon>Rhodotorula</taxon>
    </lineage>
</organism>
<comment type="caution">
    <text evidence="1">The sequence shown here is derived from an EMBL/GenBank/DDBJ whole genome shotgun (WGS) entry which is preliminary data.</text>
</comment>
<name>A0AAV5GVV9_9BASI</name>
<dbReference type="Proteomes" id="UP001342314">
    <property type="component" value="Unassembled WGS sequence"/>
</dbReference>